<gene>
    <name evidence="2" type="ORF">POL58_14855</name>
</gene>
<accession>A0ABT5B4L3</accession>
<evidence type="ECO:0000256" key="1">
    <source>
        <dbReference type="SAM" id="SignalP"/>
    </source>
</evidence>
<sequence length="92" mass="10124">MRFVVLASLMLCSTTAFAAPAAKANHADADEAAFKGTKGATKVFDFENDNVSGDALKPDHEGVQSRTQLKWESMIKVRMHFIPQMLQMAHDV</sequence>
<dbReference type="EMBL" id="JAQNDN010000005">
    <property type="protein sequence ID" value="MDC0669027.1"/>
    <property type="molecule type" value="Genomic_DNA"/>
</dbReference>
<organism evidence="2 3">
    <name type="scientific">Nannocystis radixulma</name>
    <dbReference type="NCBI Taxonomy" id="2995305"/>
    <lineage>
        <taxon>Bacteria</taxon>
        <taxon>Pseudomonadati</taxon>
        <taxon>Myxococcota</taxon>
        <taxon>Polyangia</taxon>
        <taxon>Nannocystales</taxon>
        <taxon>Nannocystaceae</taxon>
        <taxon>Nannocystis</taxon>
    </lineage>
</organism>
<reference evidence="2 3" key="1">
    <citation type="submission" date="2022-11" db="EMBL/GenBank/DDBJ databases">
        <title>Minimal conservation of predation-associated metabolite biosynthetic gene clusters underscores biosynthetic potential of Myxococcota including descriptions for ten novel species: Archangium lansinium sp. nov., Myxococcus landrumus sp. nov., Nannocystis bai.</title>
        <authorList>
            <person name="Ahearne A."/>
            <person name="Stevens C."/>
            <person name="Dowd S."/>
        </authorList>
    </citation>
    <scope>NUCLEOTIDE SEQUENCE [LARGE SCALE GENOMIC DNA]</scope>
    <source>
        <strain evidence="2 3">NCELM</strain>
    </source>
</reference>
<comment type="caution">
    <text evidence="2">The sequence shown here is derived from an EMBL/GenBank/DDBJ whole genome shotgun (WGS) entry which is preliminary data.</text>
</comment>
<feature type="signal peptide" evidence="1">
    <location>
        <begin position="1"/>
        <end position="18"/>
    </location>
</feature>
<dbReference type="Proteomes" id="UP001217838">
    <property type="component" value="Unassembled WGS sequence"/>
</dbReference>
<evidence type="ECO:0000313" key="3">
    <source>
        <dbReference type="Proteomes" id="UP001217838"/>
    </source>
</evidence>
<dbReference type="RefSeq" id="WP_271998628.1">
    <property type="nucleotide sequence ID" value="NZ_JAQNDN010000005.1"/>
</dbReference>
<protein>
    <submittedName>
        <fullName evidence="2">Uncharacterized protein</fullName>
    </submittedName>
</protein>
<proteinExistence type="predicted"/>
<feature type="chain" id="PRO_5046271632" evidence="1">
    <location>
        <begin position="19"/>
        <end position="92"/>
    </location>
</feature>
<name>A0ABT5B4L3_9BACT</name>
<keyword evidence="3" id="KW-1185">Reference proteome</keyword>
<keyword evidence="1" id="KW-0732">Signal</keyword>
<evidence type="ECO:0000313" key="2">
    <source>
        <dbReference type="EMBL" id="MDC0669027.1"/>
    </source>
</evidence>